<feature type="transmembrane region" description="Helical" evidence="6">
    <location>
        <begin position="384"/>
        <end position="401"/>
    </location>
</feature>
<gene>
    <name evidence="9" type="ORF">RI845_15855</name>
</gene>
<evidence type="ECO:0000259" key="7">
    <source>
        <dbReference type="Pfam" id="PF06738"/>
    </source>
</evidence>
<evidence type="ECO:0000256" key="2">
    <source>
        <dbReference type="ARBA" id="ARBA00022692"/>
    </source>
</evidence>
<sequence length="407" mass="44331">MKPDSFTQKRHFIITLGKLLHKFGATAYRLENHLKNVSRLLEVQASFVITPTSLTFVLFNVEDQQEHNFIVRVSPGDIDLGALSRTNELVDELDSGQRTLSEAIERLQEIPNKPSPYSPFLTFLGFGASSGAFAMLMHTSWNDVFWSTLLGFIVFLLVIWSEKSKSVGNMLEPLSSIVAAVGASAITLIDPTINAPLVILSSIIVFIPGLSLTTGLSELAERNLISGTAKIMDALMTMFKLYFGAILGLTLGSLLWGTVDKIDVELVPQWTQWLAVLILSMSLVIIFRARPRHAFWGILCGFIAYGSSVWATNYVGVSLSAFVGAFAVGAYSNLFARFLKAPATVVMLQGLVVLVPGSKVYIGLNSMVTGSQIVQADQLGSQTFLIFMSLVAGLIFANVAVRPRSSL</sequence>
<evidence type="ECO:0000256" key="6">
    <source>
        <dbReference type="SAM" id="Phobius"/>
    </source>
</evidence>
<feature type="domain" description="Threonine/Serine exporter ThrE" evidence="8">
    <location>
        <begin position="274"/>
        <end position="399"/>
    </location>
</feature>
<feature type="transmembrane region" description="Helical" evidence="6">
    <location>
        <begin position="241"/>
        <end position="258"/>
    </location>
</feature>
<keyword evidence="10" id="KW-1185">Reference proteome</keyword>
<dbReference type="InterPro" id="IPR024528">
    <property type="entry name" value="ThrE_2"/>
</dbReference>
<evidence type="ECO:0000256" key="3">
    <source>
        <dbReference type="ARBA" id="ARBA00022989"/>
    </source>
</evidence>
<keyword evidence="2 6" id="KW-0812">Transmembrane</keyword>
<feature type="domain" description="Threonine/serine exporter-like N-terminal" evidence="7">
    <location>
        <begin position="11"/>
        <end position="251"/>
    </location>
</feature>
<feature type="transmembrane region" description="Helical" evidence="6">
    <location>
        <begin position="317"/>
        <end position="336"/>
    </location>
</feature>
<feature type="transmembrane region" description="Helical" evidence="6">
    <location>
        <begin position="144"/>
        <end position="161"/>
    </location>
</feature>
<dbReference type="InterPro" id="IPR010619">
    <property type="entry name" value="ThrE-like_N"/>
</dbReference>
<reference evidence="10" key="1">
    <citation type="submission" date="2023-09" db="EMBL/GenBank/DDBJ databases">
        <authorList>
            <person name="Li S."/>
            <person name="Li X."/>
            <person name="Zhang C."/>
            <person name="Zhao Z."/>
        </authorList>
    </citation>
    <scope>NUCLEOTIDE SEQUENCE [LARGE SCALE GENOMIC DNA]</scope>
    <source>
        <strain evidence="10">SQ345</strain>
    </source>
</reference>
<evidence type="ECO:0000259" key="8">
    <source>
        <dbReference type="Pfam" id="PF12821"/>
    </source>
</evidence>
<dbReference type="InterPro" id="IPR051361">
    <property type="entry name" value="ThrE/Ser_Exporter"/>
</dbReference>
<evidence type="ECO:0000256" key="4">
    <source>
        <dbReference type="ARBA" id="ARBA00023136"/>
    </source>
</evidence>
<keyword evidence="3 6" id="KW-1133">Transmembrane helix</keyword>
<dbReference type="EMBL" id="CP134146">
    <property type="protein sequence ID" value="WNC67986.1"/>
    <property type="molecule type" value="Genomic_DNA"/>
</dbReference>
<dbReference type="Pfam" id="PF12821">
    <property type="entry name" value="ThrE_2"/>
    <property type="match status" value="1"/>
</dbReference>
<dbReference type="RefSeq" id="WP_348387144.1">
    <property type="nucleotide sequence ID" value="NZ_CP134146.1"/>
</dbReference>
<evidence type="ECO:0000313" key="9">
    <source>
        <dbReference type="EMBL" id="WNC67986.1"/>
    </source>
</evidence>
<feature type="transmembrane region" description="Helical" evidence="6">
    <location>
        <begin position="294"/>
        <end position="311"/>
    </location>
</feature>
<feature type="transmembrane region" description="Helical" evidence="6">
    <location>
        <begin position="173"/>
        <end position="189"/>
    </location>
</feature>
<evidence type="ECO:0000256" key="5">
    <source>
        <dbReference type="ARBA" id="ARBA00034125"/>
    </source>
</evidence>
<name>A0ABY9THT3_9GAMM</name>
<feature type="transmembrane region" description="Helical" evidence="6">
    <location>
        <begin position="343"/>
        <end position="364"/>
    </location>
</feature>
<keyword evidence="4 6" id="KW-0472">Membrane</keyword>
<feature type="transmembrane region" description="Helical" evidence="6">
    <location>
        <begin position="120"/>
        <end position="138"/>
    </location>
</feature>
<comment type="subcellular location">
    <subcellularLocation>
        <location evidence="1">Membrane</location>
        <topology evidence="1">Multi-pass membrane protein</topology>
    </subcellularLocation>
</comment>
<feature type="transmembrane region" description="Helical" evidence="6">
    <location>
        <begin position="270"/>
        <end position="287"/>
    </location>
</feature>
<feature type="transmembrane region" description="Helical" evidence="6">
    <location>
        <begin position="195"/>
        <end position="220"/>
    </location>
</feature>
<accession>A0ABY9THT3</accession>
<dbReference type="PANTHER" id="PTHR31082:SF4">
    <property type="entry name" value="PHEROMONE-REGULATED MEMBRANE PROTEIN 10"/>
    <property type="match status" value="1"/>
</dbReference>
<proteinExistence type="inferred from homology"/>
<dbReference type="Pfam" id="PF06738">
    <property type="entry name" value="ThrE"/>
    <property type="match status" value="1"/>
</dbReference>
<dbReference type="Proteomes" id="UP001248581">
    <property type="component" value="Chromosome"/>
</dbReference>
<evidence type="ECO:0000313" key="10">
    <source>
        <dbReference type="Proteomes" id="UP001248581"/>
    </source>
</evidence>
<dbReference type="PANTHER" id="PTHR31082">
    <property type="entry name" value="PHEROMONE-REGULATED MEMBRANE PROTEIN 10"/>
    <property type="match status" value="1"/>
</dbReference>
<organism evidence="9 10">
    <name type="scientific">Thalassotalea nanhaiensis</name>
    <dbReference type="NCBI Taxonomy" id="3065648"/>
    <lineage>
        <taxon>Bacteria</taxon>
        <taxon>Pseudomonadati</taxon>
        <taxon>Pseudomonadota</taxon>
        <taxon>Gammaproteobacteria</taxon>
        <taxon>Alteromonadales</taxon>
        <taxon>Colwelliaceae</taxon>
        <taxon>Thalassotalea</taxon>
    </lineage>
</organism>
<comment type="similarity">
    <text evidence="5">Belongs to the ThrE exporter (TC 2.A.79) family.</text>
</comment>
<protein>
    <submittedName>
        <fullName evidence="9">Threonine/serine exporter family protein</fullName>
    </submittedName>
</protein>
<evidence type="ECO:0000256" key="1">
    <source>
        <dbReference type="ARBA" id="ARBA00004141"/>
    </source>
</evidence>